<gene>
    <name evidence="1" type="ORF">HAX54_023743</name>
</gene>
<evidence type="ECO:0000313" key="1">
    <source>
        <dbReference type="EMBL" id="MCD9639313.1"/>
    </source>
</evidence>
<comment type="caution">
    <text evidence="1">The sequence shown here is derived from an EMBL/GenBank/DDBJ whole genome shotgun (WGS) entry which is preliminary data.</text>
</comment>
<sequence>MCMKLFQVVYFGGFQCSRVQETHGGRETRGYSGRKRLIIFYSSSVFEIANGLSRLSIDSSALSKLYDLILKDVSSSSNLQISFDDTINGVSPGDFSVAAIAGISAILDHRSSTCLLLLDAVAAHSRGLGADISAFNVNDSGDGSSAKDVVSVAADLKIFLNGSKFVNRESDQPAVSGVPVVHGNQRHVHHVVFFGCGPQIWVTSVITEQSTLLIRIAGDDEFSSMLRKECPRPDQLKALFASLVSAHSEEEYVKFSHDVSSLLVMVANSFPGKPWLLSFPSKGRDFIGHTQILKDRLLSMPIQTEPSQTVSGFENLVRTFLLLLDPVKDFGDLTLY</sequence>
<evidence type="ECO:0008006" key="3">
    <source>
        <dbReference type="Google" id="ProtNLM"/>
    </source>
</evidence>
<dbReference type="Proteomes" id="UP000823775">
    <property type="component" value="Unassembled WGS sequence"/>
</dbReference>
<proteinExistence type="predicted"/>
<accession>A0ABS8UWU0</accession>
<keyword evidence="2" id="KW-1185">Reference proteome</keyword>
<evidence type="ECO:0000313" key="2">
    <source>
        <dbReference type="Proteomes" id="UP000823775"/>
    </source>
</evidence>
<name>A0ABS8UWU0_DATST</name>
<protein>
    <recommendedName>
        <fullName evidence="3">Protein transport protein SEC23</fullName>
    </recommendedName>
</protein>
<organism evidence="1 2">
    <name type="scientific">Datura stramonium</name>
    <name type="common">Jimsonweed</name>
    <name type="synonym">Common thornapple</name>
    <dbReference type="NCBI Taxonomy" id="4076"/>
    <lineage>
        <taxon>Eukaryota</taxon>
        <taxon>Viridiplantae</taxon>
        <taxon>Streptophyta</taxon>
        <taxon>Embryophyta</taxon>
        <taxon>Tracheophyta</taxon>
        <taxon>Spermatophyta</taxon>
        <taxon>Magnoliopsida</taxon>
        <taxon>eudicotyledons</taxon>
        <taxon>Gunneridae</taxon>
        <taxon>Pentapetalae</taxon>
        <taxon>asterids</taxon>
        <taxon>lamiids</taxon>
        <taxon>Solanales</taxon>
        <taxon>Solanaceae</taxon>
        <taxon>Solanoideae</taxon>
        <taxon>Datureae</taxon>
        <taxon>Datura</taxon>
    </lineage>
</organism>
<dbReference type="EMBL" id="JACEIK010002889">
    <property type="protein sequence ID" value="MCD9639313.1"/>
    <property type="molecule type" value="Genomic_DNA"/>
</dbReference>
<reference evidence="1 2" key="1">
    <citation type="journal article" date="2021" name="BMC Genomics">
        <title>Datura genome reveals duplications of psychoactive alkaloid biosynthetic genes and high mutation rate following tissue culture.</title>
        <authorList>
            <person name="Rajewski A."/>
            <person name="Carter-House D."/>
            <person name="Stajich J."/>
            <person name="Litt A."/>
        </authorList>
    </citation>
    <scope>NUCLEOTIDE SEQUENCE [LARGE SCALE GENOMIC DNA]</scope>
    <source>
        <strain evidence="1">AR-01</strain>
    </source>
</reference>